<protein>
    <submittedName>
        <fullName evidence="1">Uncharacterized protein</fullName>
    </submittedName>
</protein>
<dbReference type="Proteomes" id="UP001153076">
    <property type="component" value="Unassembled WGS sequence"/>
</dbReference>
<reference evidence="1" key="1">
    <citation type="submission" date="2022-04" db="EMBL/GenBank/DDBJ databases">
        <title>Carnegiea gigantea Genome sequencing and assembly v2.</title>
        <authorList>
            <person name="Copetti D."/>
            <person name="Sanderson M.J."/>
            <person name="Burquez A."/>
            <person name="Wojciechowski M.F."/>
        </authorList>
    </citation>
    <scope>NUCLEOTIDE SEQUENCE</scope>
    <source>
        <strain evidence="1">SGP5-SGP5p</strain>
        <tissue evidence="1">Aerial part</tissue>
    </source>
</reference>
<evidence type="ECO:0000313" key="1">
    <source>
        <dbReference type="EMBL" id="KAJ8426725.1"/>
    </source>
</evidence>
<name>A0A9Q1JNS2_9CARY</name>
<dbReference type="EMBL" id="JAKOGI010001246">
    <property type="protein sequence ID" value="KAJ8426725.1"/>
    <property type="molecule type" value="Genomic_DNA"/>
</dbReference>
<dbReference type="OrthoDB" id="1928766at2759"/>
<comment type="caution">
    <text evidence="1">The sequence shown here is derived from an EMBL/GenBank/DDBJ whole genome shotgun (WGS) entry which is preliminary data.</text>
</comment>
<accession>A0A9Q1JNS2</accession>
<gene>
    <name evidence="1" type="ORF">Cgig2_029710</name>
</gene>
<organism evidence="1 2">
    <name type="scientific">Carnegiea gigantea</name>
    <dbReference type="NCBI Taxonomy" id="171969"/>
    <lineage>
        <taxon>Eukaryota</taxon>
        <taxon>Viridiplantae</taxon>
        <taxon>Streptophyta</taxon>
        <taxon>Embryophyta</taxon>
        <taxon>Tracheophyta</taxon>
        <taxon>Spermatophyta</taxon>
        <taxon>Magnoliopsida</taxon>
        <taxon>eudicotyledons</taxon>
        <taxon>Gunneridae</taxon>
        <taxon>Pentapetalae</taxon>
        <taxon>Caryophyllales</taxon>
        <taxon>Cactineae</taxon>
        <taxon>Cactaceae</taxon>
        <taxon>Cactoideae</taxon>
        <taxon>Echinocereeae</taxon>
        <taxon>Carnegiea</taxon>
    </lineage>
</organism>
<proteinExistence type="predicted"/>
<keyword evidence="2" id="KW-1185">Reference proteome</keyword>
<sequence>MTFGPEDMCPLQTPPDDALVIQLETLVVRRTQKALPETTSKVVAIPFNIVFLEWAIQIGKDLDLTIRDGIAKLLDGYRIRDDLSDSTMMRPSRRVFDLVVVTSSIRPRQHLRFGRGNISDSAIRRPSQRVFDSVAAMSSIQPWRSLRLGHDKAKSKNLQFGHNNVFHSSTTTLPIRP</sequence>
<evidence type="ECO:0000313" key="2">
    <source>
        <dbReference type="Proteomes" id="UP001153076"/>
    </source>
</evidence>
<dbReference type="AlphaFoldDB" id="A0A9Q1JNS2"/>